<dbReference type="RefSeq" id="WP_231447676.1">
    <property type="nucleotide sequence ID" value="NZ_JAJOMB010000018.1"/>
</dbReference>
<name>A0A9X1SX71_9ACTN</name>
<protein>
    <submittedName>
        <fullName evidence="2">Uncharacterized protein</fullName>
    </submittedName>
</protein>
<proteinExistence type="predicted"/>
<evidence type="ECO:0000313" key="3">
    <source>
        <dbReference type="Proteomes" id="UP001138997"/>
    </source>
</evidence>
<reference evidence="2" key="1">
    <citation type="submission" date="2021-11" db="EMBL/GenBank/DDBJ databases">
        <title>Streptomyces corallinus and Kineosporia corallina sp. nov., two new coral-derived marine actinobacteria.</title>
        <authorList>
            <person name="Buangrab K."/>
            <person name="Sutthacheep M."/>
            <person name="Yeemin T."/>
            <person name="Harunari E."/>
            <person name="Igarashi Y."/>
            <person name="Sripreechasak P."/>
            <person name="Kanchanasin P."/>
            <person name="Tanasupawat S."/>
            <person name="Phongsopitanun W."/>
        </authorList>
    </citation>
    <scope>NUCLEOTIDE SEQUENCE</scope>
    <source>
        <strain evidence="2">JCM 31032</strain>
    </source>
</reference>
<comment type="caution">
    <text evidence="2">The sequence shown here is derived from an EMBL/GenBank/DDBJ whole genome shotgun (WGS) entry which is preliminary data.</text>
</comment>
<dbReference type="AlphaFoldDB" id="A0A9X1SX71"/>
<evidence type="ECO:0000313" key="2">
    <source>
        <dbReference type="EMBL" id="MCD5314875.1"/>
    </source>
</evidence>
<keyword evidence="3" id="KW-1185">Reference proteome</keyword>
<sequence length="93" mass="9986">MPGRRLRAVAEALGCSLRTRPSVWETGVVLPQARRFELLDLWLTALLDVAVLTGHPGAHETEFIPKPSAPGPLPVRTGGPAVRATRNRLSAGQ</sequence>
<organism evidence="2 3">
    <name type="scientific">Kineosporia babensis</name>
    <dbReference type="NCBI Taxonomy" id="499548"/>
    <lineage>
        <taxon>Bacteria</taxon>
        <taxon>Bacillati</taxon>
        <taxon>Actinomycetota</taxon>
        <taxon>Actinomycetes</taxon>
        <taxon>Kineosporiales</taxon>
        <taxon>Kineosporiaceae</taxon>
        <taxon>Kineosporia</taxon>
    </lineage>
</organism>
<dbReference type="EMBL" id="JAJOMB010000018">
    <property type="protein sequence ID" value="MCD5314875.1"/>
    <property type="molecule type" value="Genomic_DNA"/>
</dbReference>
<feature type="region of interest" description="Disordered" evidence="1">
    <location>
        <begin position="62"/>
        <end position="93"/>
    </location>
</feature>
<evidence type="ECO:0000256" key="1">
    <source>
        <dbReference type="SAM" id="MobiDB-lite"/>
    </source>
</evidence>
<gene>
    <name evidence="2" type="ORF">LR394_28635</name>
</gene>
<dbReference type="Proteomes" id="UP001138997">
    <property type="component" value="Unassembled WGS sequence"/>
</dbReference>
<accession>A0A9X1SX71</accession>